<keyword evidence="3" id="KW-1185">Reference proteome</keyword>
<accession>A0AAQ3TKA1</accession>
<evidence type="ECO:0000256" key="1">
    <source>
        <dbReference type="SAM" id="MobiDB-lite"/>
    </source>
</evidence>
<evidence type="ECO:0000313" key="3">
    <source>
        <dbReference type="Proteomes" id="UP001341281"/>
    </source>
</evidence>
<name>A0AAQ3TKA1_PASNO</name>
<dbReference type="AlphaFoldDB" id="A0AAQ3TKA1"/>
<proteinExistence type="predicted"/>
<dbReference type="EMBL" id="CP144749">
    <property type="protein sequence ID" value="WVZ74613.1"/>
    <property type="molecule type" value="Genomic_DNA"/>
</dbReference>
<protein>
    <submittedName>
        <fullName evidence="2">Uncharacterized protein</fullName>
    </submittedName>
</protein>
<feature type="non-terminal residue" evidence="2">
    <location>
        <position position="160"/>
    </location>
</feature>
<sequence length="160" mass="17584">MAYMSTFMQQLSASLGPEVNLPPFCPPVFTSQQGQQPPQAWTPPQGQQAWTLPQGPQGSGGWPAWSATQASQIAPQGSQMPHRAFSHLWGGCNRVLIGYQIQVPTMAIGFGHFRLHRYEHYIELSSRPGNMTPDAEVDPNKYLRNSIGRSGSGHNSNNPQ</sequence>
<organism evidence="2 3">
    <name type="scientific">Paspalum notatum var. saurae</name>
    <dbReference type="NCBI Taxonomy" id="547442"/>
    <lineage>
        <taxon>Eukaryota</taxon>
        <taxon>Viridiplantae</taxon>
        <taxon>Streptophyta</taxon>
        <taxon>Embryophyta</taxon>
        <taxon>Tracheophyta</taxon>
        <taxon>Spermatophyta</taxon>
        <taxon>Magnoliopsida</taxon>
        <taxon>Liliopsida</taxon>
        <taxon>Poales</taxon>
        <taxon>Poaceae</taxon>
        <taxon>PACMAD clade</taxon>
        <taxon>Panicoideae</taxon>
        <taxon>Andropogonodae</taxon>
        <taxon>Paspaleae</taxon>
        <taxon>Paspalinae</taxon>
        <taxon>Paspalum</taxon>
    </lineage>
</organism>
<feature type="region of interest" description="Disordered" evidence="1">
    <location>
        <begin position="126"/>
        <end position="160"/>
    </location>
</feature>
<dbReference type="Proteomes" id="UP001341281">
    <property type="component" value="Chromosome 05"/>
</dbReference>
<gene>
    <name evidence="2" type="ORF">U9M48_022775</name>
</gene>
<feature type="compositionally biased region" description="Polar residues" evidence="1">
    <location>
        <begin position="147"/>
        <end position="160"/>
    </location>
</feature>
<evidence type="ECO:0000313" key="2">
    <source>
        <dbReference type="EMBL" id="WVZ74613.1"/>
    </source>
</evidence>
<reference evidence="2 3" key="1">
    <citation type="submission" date="2024-02" db="EMBL/GenBank/DDBJ databases">
        <title>High-quality chromosome-scale genome assembly of Pensacola bahiagrass (Paspalum notatum Flugge var. saurae).</title>
        <authorList>
            <person name="Vega J.M."/>
            <person name="Podio M."/>
            <person name="Orjuela J."/>
            <person name="Siena L.A."/>
            <person name="Pessino S.C."/>
            <person name="Combes M.C."/>
            <person name="Mariac C."/>
            <person name="Albertini E."/>
            <person name="Pupilli F."/>
            <person name="Ortiz J.P.A."/>
            <person name="Leblanc O."/>
        </authorList>
    </citation>
    <scope>NUCLEOTIDE SEQUENCE [LARGE SCALE GENOMIC DNA]</scope>
    <source>
        <strain evidence="2">R1</strain>
        <tissue evidence="2">Leaf</tissue>
    </source>
</reference>